<accession>U1NHI0</accession>
<dbReference type="RefSeq" id="WP_021056103.1">
    <property type="nucleotide sequence ID" value="NZ_KE356561.1"/>
</dbReference>
<protein>
    <submittedName>
        <fullName evidence="1">Polyketide cyclase / dehydrase and lipid transport</fullName>
    </submittedName>
</protein>
<dbReference type="AlphaFoldDB" id="U1NHI0"/>
<gene>
    <name evidence="1" type="ORF">J07HQW2_03122</name>
</gene>
<dbReference type="Gene3D" id="3.30.530.20">
    <property type="match status" value="1"/>
</dbReference>
<proteinExistence type="predicted"/>
<dbReference type="eggNOG" id="arCOG06222">
    <property type="taxonomic scope" value="Archaea"/>
</dbReference>
<dbReference type="STRING" id="1238425.J07HQW2_03122"/>
<dbReference type="EMBL" id="KE356561">
    <property type="protein sequence ID" value="ERG96640.1"/>
    <property type="molecule type" value="Genomic_DNA"/>
</dbReference>
<dbReference type="Proteomes" id="UP000030710">
    <property type="component" value="Unassembled WGS sequence"/>
</dbReference>
<sequence>MISNLALEYTPDGRRVTVTREIPVRRDAAWNLLKNTRRWSEWGPSVRAVECDQQFIDAGTTGRVQTVGGLWVPFEITTCMSYRWSWRVMGVPATGHRVDCPSTGSPDDGCQALFELPIFAAWYTSVCSRALDRIESILVR</sequence>
<organism evidence="1 2">
    <name type="scientific">Haloquadratum walsbyi J07HQW2</name>
    <dbReference type="NCBI Taxonomy" id="1238425"/>
    <lineage>
        <taxon>Archaea</taxon>
        <taxon>Methanobacteriati</taxon>
        <taxon>Methanobacteriota</taxon>
        <taxon>Stenosarchaea group</taxon>
        <taxon>Halobacteria</taxon>
        <taxon>Halobacteriales</taxon>
        <taxon>Haloferacaceae</taxon>
        <taxon>Haloquadratum</taxon>
    </lineage>
</organism>
<dbReference type="InterPro" id="IPR023393">
    <property type="entry name" value="START-like_dom_sf"/>
</dbReference>
<evidence type="ECO:0000313" key="2">
    <source>
        <dbReference type="Proteomes" id="UP000030710"/>
    </source>
</evidence>
<reference evidence="1 2" key="1">
    <citation type="journal article" date="2013" name="PLoS ONE">
        <title>Assembly-driven community genomics of a hypersaline microbial ecosystem.</title>
        <authorList>
            <person name="Podell S."/>
            <person name="Ugalde J.A."/>
            <person name="Narasingarao P."/>
            <person name="Banfield J.F."/>
            <person name="Heidelberg K.B."/>
            <person name="Allen E.E."/>
        </authorList>
    </citation>
    <scope>NUCLEOTIDE SEQUENCE [LARGE SCALE GENOMIC DNA]</scope>
    <source>
        <strain evidence="2">J07HQW2</strain>
    </source>
</reference>
<evidence type="ECO:0000313" key="1">
    <source>
        <dbReference type="EMBL" id="ERG96640.1"/>
    </source>
</evidence>
<dbReference type="HOGENOM" id="CLU_135431_0_0_2"/>
<dbReference type="SUPFAM" id="SSF55961">
    <property type="entry name" value="Bet v1-like"/>
    <property type="match status" value="1"/>
</dbReference>
<name>U1NHI0_9EURY</name>